<feature type="domain" description="Cation/H+ exchanger transmembrane" evidence="11">
    <location>
        <begin position="2"/>
        <end position="115"/>
    </location>
</feature>
<dbReference type="PANTHER" id="PTHR32468">
    <property type="entry name" value="CATION/H + ANTIPORTER"/>
    <property type="match status" value="1"/>
</dbReference>
<dbReference type="InterPro" id="IPR057290">
    <property type="entry name" value="CHX17_C"/>
</dbReference>
<feature type="transmembrane region" description="Helical" evidence="10">
    <location>
        <begin position="34"/>
        <end position="56"/>
    </location>
</feature>
<dbReference type="Proteomes" id="UP001372338">
    <property type="component" value="Unassembled WGS sequence"/>
</dbReference>
<name>A0AAN9J0H4_CROPI</name>
<evidence type="ECO:0000256" key="10">
    <source>
        <dbReference type="SAM" id="Phobius"/>
    </source>
</evidence>
<dbReference type="GO" id="GO:0016020">
    <property type="term" value="C:membrane"/>
    <property type="evidence" value="ECO:0007669"/>
    <property type="project" value="UniProtKB-SubCell"/>
</dbReference>
<evidence type="ECO:0000256" key="8">
    <source>
        <dbReference type="ARBA" id="ARBA00023136"/>
    </source>
</evidence>
<feature type="domain" description="Cation/H(+) antiporter C-terminal" evidence="13">
    <location>
        <begin position="430"/>
        <end position="569"/>
    </location>
</feature>
<dbReference type="GO" id="GO:0006813">
    <property type="term" value="P:potassium ion transport"/>
    <property type="evidence" value="ECO:0007669"/>
    <property type="project" value="UniProtKB-KW"/>
</dbReference>
<dbReference type="InterPro" id="IPR050794">
    <property type="entry name" value="CPA2_transporter"/>
</dbReference>
<keyword evidence="15" id="KW-1185">Reference proteome</keyword>
<evidence type="ECO:0000256" key="6">
    <source>
        <dbReference type="ARBA" id="ARBA00022989"/>
    </source>
</evidence>
<evidence type="ECO:0008006" key="16">
    <source>
        <dbReference type="Google" id="ProtNLM"/>
    </source>
</evidence>
<keyword evidence="6 10" id="KW-1133">Transmembrane helix</keyword>
<feature type="transmembrane region" description="Helical" evidence="10">
    <location>
        <begin position="182"/>
        <end position="203"/>
    </location>
</feature>
<feature type="transmembrane region" description="Helical" evidence="10">
    <location>
        <begin position="68"/>
        <end position="88"/>
    </location>
</feature>
<comment type="similarity">
    <text evidence="9">Belongs to the monovalent cation:proton antiporter 2 (CPA2) transporter (TC 2.A.37) family. CHX (TC 2.A.37.4) subfamily.</text>
</comment>
<evidence type="ECO:0000256" key="3">
    <source>
        <dbReference type="ARBA" id="ARBA00022538"/>
    </source>
</evidence>
<dbReference type="GO" id="GO:0015297">
    <property type="term" value="F:antiporter activity"/>
    <property type="evidence" value="ECO:0007669"/>
    <property type="project" value="InterPro"/>
</dbReference>
<dbReference type="InterPro" id="IPR057291">
    <property type="entry name" value="CHX17_2nd"/>
</dbReference>
<evidence type="ECO:0000256" key="4">
    <source>
        <dbReference type="ARBA" id="ARBA00022692"/>
    </source>
</evidence>
<evidence type="ECO:0000259" key="12">
    <source>
        <dbReference type="Pfam" id="PF23256"/>
    </source>
</evidence>
<evidence type="ECO:0000313" key="15">
    <source>
        <dbReference type="Proteomes" id="UP001372338"/>
    </source>
</evidence>
<sequence length="575" mass="64270">MTLQTFADFGMIIHFFRLGVEVDPKQLFRIGKEALIIGLTGYSSAIVVGGIVFAIVSRWTNVGPEGGAFYTIVITGGLTSFVVVSGLLNEMKILNSEIGRLALSTSMVSDACSVLAEKLDIIGSTLLVPAYVTIGGLNTGSFPFEASRSAGVELIIISGYIGKFIGTVIPSIHFEIQFWDSITLALIMCCRGILDLIIYYLLFKAKAADELIFSLQIYTLVLVTGFANIMVHHIYDPSKRYRSYIRRSIRDSQQDINLKILVCVHNEENVYPIINLLQVTNPTKATPLSVFVLQLIELSGRATSVLMKNNITYHSSDIETSSEPISNVFDQFEQHNKGCVTLQFLIAISPYASMHDDICYMAMDTKSNIVIMPFHKQWAIDGYPHIFNASIRILNQNVLKKAPCSVGILFERSQTSSKLLVIREKSYYEIAMIFLGGADDQEALAYSLRIAQHPLVRLTVFWVRAETHIKQYKMKNPYIDMMEHIRHSNKHNGQVTFKEEIVQDGTGTTQMIRSMEGYFNLVIVGRHHVANSPCTLGLTEWCELPELGPIGNLLATSDFTFSVLVVQQQHFDDGF</sequence>
<dbReference type="Pfam" id="PF23259">
    <property type="entry name" value="CHX17_C"/>
    <property type="match status" value="1"/>
</dbReference>
<gene>
    <name evidence="14" type="ORF">RIF29_03929</name>
</gene>
<dbReference type="Pfam" id="PF00999">
    <property type="entry name" value="Na_H_Exchanger"/>
    <property type="match status" value="1"/>
</dbReference>
<comment type="caution">
    <text evidence="14">The sequence shown here is derived from an EMBL/GenBank/DDBJ whole genome shotgun (WGS) entry which is preliminary data.</text>
</comment>
<proteinExistence type="inferred from homology"/>
<evidence type="ECO:0000256" key="5">
    <source>
        <dbReference type="ARBA" id="ARBA00022958"/>
    </source>
</evidence>
<keyword evidence="2" id="KW-0813">Transport</keyword>
<keyword evidence="3" id="KW-0633">Potassium transport</keyword>
<dbReference type="EMBL" id="JAYWIO010000001">
    <property type="protein sequence ID" value="KAK7289902.1"/>
    <property type="molecule type" value="Genomic_DNA"/>
</dbReference>
<keyword evidence="4 10" id="KW-0812">Transmembrane</keyword>
<comment type="subcellular location">
    <subcellularLocation>
        <location evidence="1">Membrane</location>
        <topology evidence="1">Multi-pass membrane protein</topology>
    </subcellularLocation>
</comment>
<dbReference type="InterPro" id="IPR038770">
    <property type="entry name" value="Na+/solute_symporter_sf"/>
</dbReference>
<dbReference type="AlphaFoldDB" id="A0AAN9J0H4"/>
<keyword evidence="7" id="KW-0406">Ion transport</keyword>
<evidence type="ECO:0000313" key="14">
    <source>
        <dbReference type="EMBL" id="KAK7289902.1"/>
    </source>
</evidence>
<evidence type="ECO:0000256" key="2">
    <source>
        <dbReference type="ARBA" id="ARBA00022448"/>
    </source>
</evidence>
<dbReference type="Gene3D" id="1.20.1530.20">
    <property type="match status" value="2"/>
</dbReference>
<evidence type="ECO:0000256" key="1">
    <source>
        <dbReference type="ARBA" id="ARBA00004141"/>
    </source>
</evidence>
<evidence type="ECO:0000256" key="7">
    <source>
        <dbReference type="ARBA" id="ARBA00023065"/>
    </source>
</evidence>
<keyword evidence="5" id="KW-0630">Potassium</keyword>
<feature type="transmembrane region" description="Helical" evidence="10">
    <location>
        <begin position="154"/>
        <end position="176"/>
    </location>
</feature>
<accession>A0AAN9J0H4</accession>
<organism evidence="14 15">
    <name type="scientific">Crotalaria pallida</name>
    <name type="common">Smooth rattlebox</name>
    <name type="synonym">Crotalaria striata</name>
    <dbReference type="NCBI Taxonomy" id="3830"/>
    <lineage>
        <taxon>Eukaryota</taxon>
        <taxon>Viridiplantae</taxon>
        <taxon>Streptophyta</taxon>
        <taxon>Embryophyta</taxon>
        <taxon>Tracheophyta</taxon>
        <taxon>Spermatophyta</taxon>
        <taxon>Magnoliopsida</taxon>
        <taxon>eudicotyledons</taxon>
        <taxon>Gunneridae</taxon>
        <taxon>Pentapetalae</taxon>
        <taxon>rosids</taxon>
        <taxon>fabids</taxon>
        <taxon>Fabales</taxon>
        <taxon>Fabaceae</taxon>
        <taxon>Papilionoideae</taxon>
        <taxon>50 kb inversion clade</taxon>
        <taxon>genistoids sensu lato</taxon>
        <taxon>core genistoids</taxon>
        <taxon>Crotalarieae</taxon>
        <taxon>Crotalaria</taxon>
    </lineage>
</organism>
<evidence type="ECO:0000256" key="9">
    <source>
        <dbReference type="ARBA" id="ARBA00038341"/>
    </source>
</evidence>
<dbReference type="GO" id="GO:1902600">
    <property type="term" value="P:proton transmembrane transport"/>
    <property type="evidence" value="ECO:0007669"/>
    <property type="project" value="InterPro"/>
</dbReference>
<evidence type="ECO:0000259" key="11">
    <source>
        <dbReference type="Pfam" id="PF00999"/>
    </source>
</evidence>
<protein>
    <recommendedName>
        <fullName evidence="16">Cation/H+ exchanger domain-containing protein</fullName>
    </recommendedName>
</protein>
<feature type="domain" description="Cation/H(+) antiporter central" evidence="12">
    <location>
        <begin position="288"/>
        <end position="413"/>
    </location>
</feature>
<dbReference type="PANTHER" id="PTHR32468:SF175">
    <property type="entry name" value="CATION_H+ EXCHANGER 3"/>
    <property type="match status" value="1"/>
</dbReference>
<feature type="transmembrane region" description="Helical" evidence="10">
    <location>
        <begin position="215"/>
        <end position="235"/>
    </location>
</feature>
<dbReference type="GO" id="GO:0012505">
    <property type="term" value="C:endomembrane system"/>
    <property type="evidence" value="ECO:0007669"/>
    <property type="project" value="TreeGrafter"/>
</dbReference>
<dbReference type="Pfam" id="PF23256">
    <property type="entry name" value="CHX17_2nd"/>
    <property type="match status" value="1"/>
</dbReference>
<dbReference type="GO" id="GO:0006885">
    <property type="term" value="P:regulation of pH"/>
    <property type="evidence" value="ECO:0007669"/>
    <property type="project" value="TreeGrafter"/>
</dbReference>
<keyword evidence="8 10" id="KW-0472">Membrane</keyword>
<dbReference type="InterPro" id="IPR006153">
    <property type="entry name" value="Cation/H_exchanger_TM"/>
</dbReference>
<reference evidence="14 15" key="1">
    <citation type="submission" date="2024-01" db="EMBL/GenBank/DDBJ databases">
        <title>The genomes of 5 underutilized Papilionoideae crops provide insights into root nodulation and disease resistanc.</title>
        <authorList>
            <person name="Yuan L."/>
        </authorList>
    </citation>
    <scope>NUCLEOTIDE SEQUENCE [LARGE SCALE GENOMIC DNA]</scope>
    <source>
        <strain evidence="14">ZHUSHIDOU_FW_LH</strain>
        <tissue evidence="14">Leaf</tissue>
    </source>
</reference>
<evidence type="ECO:0000259" key="13">
    <source>
        <dbReference type="Pfam" id="PF23259"/>
    </source>
</evidence>